<keyword evidence="4" id="KW-1185">Reference proteome</keyword>
<keyword evidence="2" id="KW-0812">Transmembrane</keyword>
<accession>A0A4S4EUH6</accession>
<proteinExistence type="predicted"/>
<protein>
    <submittedName>
        <fullName evidence="3">Uncharacterized protein</fullName>
    </submittedName>
</protein>
<reference evidence="3 4" key="1">
    <citation type="journal article" date="2018" name="Proc. Natl. Acad. Sci. U.S.A.">
        <title>Draft genome sequence of Camellia sinensis var. sinensis provides insights into the evolution of the tea genome and tea quality.</title>
        <authorList>
            <person name="Wei C."/>
            <person name="Yang H."/>
            <person name="Wang S."/>
            <person name="Zhao J."/>
            <person name="Liu C."/>
            <person name="Gao L."/>
            <person name="Xia E."/>
            <person name="Lu Y."/>
            <person name="Tai Y."/>
            <person name="She G."/>
            <person name="Sun J."/>
            <person name="Cao H."/>
            <person name="Tong W."/>
            <person name="Gao Q."/>
            <person name="Li Y."/>
            <person name="Deng W."/>
            <person name="Jiang X."/>
            <person name="Wang W."/>
            <person name="Chen Q."/>
            <person name="Zhang S."/>
            <person name="Li H."/>
            <person name="Wu J."/>
            <person name="Wang P."/>
            <person name="Li P."/>
            <person name="Shi C."/>
            <person name="Zheng F."/>
            <person name="Jian J."/>
            <person name="Huang B."/>
            <person name="Shan D."/>
            <person name="Shi M."/>
            <person name="Fang C."/>
            <person name="Yue Y."/>
            <person name="Li F."/>
            <person name="Li D."/>
            <person name="Wei S."/>
            <person name="Han B."/>
            <person name="Jiang C."/>
            <person name="Yin Y."/>
            <person name="Xia T."/>
            <person name="Zhang Z."/>
            <person name="Bennetzen J.L."/>
            <person name="Zhao S."/>
            <person name="Wan X."/>
        </authorList>
    </citation>
    <scope>NUCLEOTIDE SEQUENCE [LARGE SCALE GENOMIC DNA]</scope>
    <source>
        <strain evidence="4">cv. Shuchazao</strain>
        <tissue evidence="3">Leaf</tissue>
    </source>
</reference>
<evidence type="ECO:0000313" key="4">
    <source>
        <dbReference type="Proteomes" id="UP000306102"/>
    </source>
</evidence>
<keyword evidence="2" id="KW-0472">Membrane</keyword>
<sequence length="196" mass="22766">MEDTESCSSRASESVPIRKRRQKVEVYHEIVRRLRDSDNEEASQPGFEDELWAHFNRLPIRYATDVNVERPEDVLMHKRLLHLAYDPTTRPAFEVRLGQLYGFCLDPCCVVAASAEIMKFVTLSFQTVCFHPPFAFGLSPNLELAFEANKSNGQVGDDGNLHFFRPIVPHHKHWVHLIFIGYILFVVMFYDTMYMV</sequence>
<evidence type="ECO:0000256" key="1">
    <source>
        <dbReference type="SAM" id="MobiDB-lite"/>
    </source>
</evidence>
<name>A0A4S4EUH6_CAMSN</name>
<feature type="region of interest" description="Disordered" evidence="1">
    <location>
        <begin position="1"/>
        <end position="21"/>
    </location>
</feature>
<dbReference type="AlphaFoldDB" id="A0A4S4EUH6"/>
<dbReference type="STRING" id="542762.A0A4S4EUH6"/>
<feature type="compositionally biased region" description="Polar residues" evidence="1">
    <location>
        <begin position="1"/>
        <end position="12"/>
    </location>
</feature>
<dbReference type="Proteomes" id="UP000306102">
    <property type="component" value="Unassembled WGS sequence"/>
</dbReference>
<evidence type="ECO:0000313" key="3">
    <source>
        <dbReference type="EMBL" id="THG20591.1"/>
    </source>
</evidence>
<gene>
    <name evidence="3" type="ORF">TEA_028570</name>
</gene>
<dbReference type="EMBL" id="SDRB02001835">
    <property type="protein sequence ID" value="THG20591.1"/>
    <property type="molecule type" value="Genomic_DNA"/>
</dbReference>
<keyword evidence="2" id="KW-1133">Transmembrane helix</keyword>
<feature type="transmembrane region" description="Helical" evidence="2">
    <location>
        <begin position="173"/>
        <end position="190"/>
    </location>
</feature>
<organism evidence="3 4">
    <name type="scientific">Camellia sinensis var. sinensis</name>
    <name type="common">China tea</name>
    <dbReference type="NCBI Taxonomy" id="542762"/>
    <lineage>
        <taxon>Eukaryota</taxon>
        <taxon>Viridiplantae</taxon>
        <taxon>Streptophyta</taxon>
        <taxon>Embryophyta</taxon>
        <taxon>Tracheophyta</taxon>
        <taxon>Spermatophyta</taxon>
        <taxon>Magnoliopsida</taxon>
        <taxon>eudicotyledons</taxon>
        <taxon>Gunneridae</taxon>
        <taxon>Pentapetalae</taxon>
        <taxon>asterids</taxon>
        <taxon>Ericales</taxon>
        <taxon>Theaceae</taxon>
        <taxon>Camellia</taxon>
    </lineage>
</organism>
<evidence type="ECO:0000256" key="2">
    <source>
        <dbReference type="SAM" id="Phobius"/>
    </source>
</evidence>
<comment type="caution">
    <text evidence="3">The sequence shown here is derived from an EMBL/GenBank/DDBJ whole genome shotgun (WGS) entry which is preliminary data.</text>
</comment>